<protein>
    <submittedName>
        <fullName evidence="1">Uncharacterized protein</fullName>
    </submittedName>
</protein>
<comment type="caution">
    <text evidence="1">The sequence shown here is derived from an EMBL/GenBank/DDBJ whole genome shotgun (WGS) entry which is preliminary data.</text>
</comment>
<gene>
    <name evidence="1" type="ORF">Rin_00008240</name>
</gene>
<dbReference type="RefSeq" id="WP_006706507.1">
    <property type="nucleotide sequence ID" value="NZ_AGCA01000201.1"/>
</dbReference>
<sequence length="40" mass="4726">MLNNVVIIDNIIVRQDVFERYCLSDLHKAADKQDRHQPAF</sequence>
<evidence type="ECO:0000313" key="2">
    <source>
        <dbReference type="Proteomes" id="UP000004116"/>
    </source>
</evidence>
<dbReference type="AlphaFoldDB" id="G2GYG6"/>
<organism evidence="1 2">
    <name type="scientific">Candidatus Regiella insecticola 5.15</name>
    <dbReference type="NCBI Taxonomy" id="1005043"/>
    <lineage>
        <taxon>Bacteria</taxon>
        <taxon>Pseudomonadati</taxon>
        <taxon>Pseudomonadota</taxon>
        <taxon>Gammaproteobacteria</taxon>
        <taxon>Enterobacterales</taxon>
        <taxon>Enterobacteriaceae</taxon>
        <taxon>aphid secondary symbionts</taxon>
        <taxon>Candidatus Regiella</taxon>
    </lineage>
</organism>
<keyword evidence="2" id="KW-1185">Reference proteome</keyword>
<proteinExistence type="predicted"/>
<reference evidence="1 2" key="1">
    <citation type="journal article" date="2012" name="Genome Res.">
        <title>Genomic basis of endosymbiont-conferred protection against an insect parasitoid.</title>
        <authorList>
            <person name="Hansen A.K."/>
            <person name="Vorburger C."/>
            <person name="Moran N.A."/>
        </authorList>
    </citation>
    <scope>NUCLEOTIDE SEQUENCE [LARGE SCALE GENOMIC DNA]</scope>
    <source>
        <strain evidence="2">R5.15</strain>
    </source>
</reference>
<evidence type="ECO:0000313" key="1">
    <source>
        <dbReference type="EMBL" id="EGY29214.1"/>
    </source>
</evidence>
<dbReference type="Proteomes" id="UP000004116">
    <property type="component" value="Unassembled WGS sequence"/>
</dbReference>
<dbReference type="EMBL" id="AGCA01000201">
    <property type="protein sequence ID" value="EGY29214.1"/>
    <property type="molecule type" value="Genomic_DNA"/>
</dbReference>
<accession>G2GYG6</accession>
<name>G2GYG6_9ENTR</name>